<keyword evidence="1" id="KW-1133">Transmembrane helix</keyword>
<evidence type="ECO:0000313" key="2">
    <source>
        <dbReference type="EMBL" id="SHG99131.1"/>
    </source>
</evidence>
<keyword evidence="1" id="KW-0472">Membrane</keyword>
<dbReference type="Pfam" id="PF25927">
    <property type="entry name" value="DUF7972"/>
    <property type="match status" value="1"/>
</dbReference>
<evidence type="ECO:0000256" key="1">
    <source>
        <dbReference type="SAM" id="Phobius"/>
    </source>
</evidence>
<feature type="transmembrane region" description="Helical" evidence="1">
    <location>
        <begin position="290"/>
        <end position="311"/>
    </location>
</feature>
<feature type="transmembrane region" description="Helical" evidence="1">
    <location>
        <begin position="257"/>
        <end position="278"/>
    </location>
</feature>
<feature type="transmembrane region" description="Helical" evidence="1">
    <location>
        <begin position="65"/>
        <end position="91"/>
    </location>
</feature>
<name>A0A1M5PBB9_9EURY</name>
<organism evidence="2 3">
    <name type="scientific">Halobaculum gomorrense</name>
    <dbReference type="NCBI Taxonomy" id="43928"/>
    <lineage>
        <taxon>Archaea</taxon>
        <taxon>Methanobacteriati</taxon>
        <taxon>Methanobacteriota</taxon>
        <taxon>Stenosarchaea group</taxon>
        <taxon>Halobacteria</taxon>
        <taxon>Halobacteriales</taxon>
        <taxon>Haloferacaceae</taxon>
        <taxon>Halobaculum</taxon>
    </lineage>
</organism>
<proteinExistence type="predicted"/>
<dbReference type="Proteomes" id="UP000184357">
    <property type="component" value="Unassembled WGS sequence"/>
</dbReference>
<dbReference type="AlphaFoldDB" id="A0A1M5PBB9"/>
<protein>
    <submittedName>
        <fullName evidence="2">Uncharacterized protein</fullName>
    </submittedName>
</protein>
<accession>A0A1M5PBB9</accession>
<dbReference type="InterPro" id="IPR058278">
    <property type="entry name" value="DUF7972"/>
</dbReference>
<keyword evidence="3" id="KW-1185">Reference proteome</keyword>
<dbReference type="EMBL" id="FQWV01000003">
    <property type="protein sequence ID" value="SHG99131.1"/>
    <property type="molecule type" value="Genomic_DNA"/>
</dbReference>
<evidence type="ECO:0000313" key="3">
    <source>
        <dbReference type="Proteomes" id="UP000184357"/>
    </source>
</evidence>
<sequence length="332" mass="36971">MPSRRADAKFEFDVELGALKYRPVDWLLLSGNRLLVSGLLIGFVAAVLAWAVVSGLAPLRERTPVLFLLFALIGGNFTLISIVVSISQFVLSRHLESPGEIRSGLREMVEYRRYVSEATGESVVPVSPSAFMSLLFGNVKRELERLRGIEWEGANADLRSEGKMLSDELEAHAEHVLWLLRGSDRGTRYALLAVLDTNYSRYFDAAYRIRAEYDDLPPSAAESLNTLERTVEQIDVARRYFKTVFIQSELASLSRRLLYVGIPVQIVSVVLMLLFTVPEGGPFPVPAADLVIPAVVTAGFTPIVLLTAYFLRLATLVRRTAAMYPFTNSVDR</sequence>
<feature type="transmembrane region" description="Helical" evidence="1">
    <location>
        <begin position="34"/>
        <end position="53"/>
    </location>
</feature>
<dbReference type="RefSeq" id="WP_073308151.1">
    <property type="nucleotide sequence ID" value="NZ_FQWV01000003.1"/>
</dbReference>
<gene>
    <name evidence="2" type="ORF">SAMN05443636_1535</name>
</gene>
<keyword evidence="1" id="KW-0812">Transmembrane</keyword>
<dbReference type="OrthoDB" id="265845at2157"/>
<reference evidence="2 3" key="1">
    <citation type="submission" date="2016-11" db="EMBL/GenBank/DDBJ databases">
        <authorList>
            <person name="Jaros S."/>
            <person name="Januszkiewicz K."/>
            <person name="Wedrychowicz H."/>
        </authorList>
    </citation>
    <scope>NUCLEOTIDE SEQUENCE [LARGE SCALE GENOMIC DNA]</scope>
    <source>
        <strain evidence="2 3">DSM 9297</strain>
    </source>
</reference>